<dbReference type="RefSeq" id="WP_208097987.1">
    <property type="nucleotide sequence ID" value="NZ_JAGDYM010000010.1"/>
</dbReference>
<comment type="caution">
    <text evidence="1">The sequence shown here is derived from an EMBL/GenBank/DDBJ whole genome shotgun (WGS) entry which is preliminary data.</text>
</comment>
<organism evidence="1 2">
    <name type="scientific">Leucobacter weissii</name>
    <dbReference type="NCBI Taxonomy" id="1983706"/>
    <lineage>
        <taxon>Bacteria</taxon>
        <taxon>Bacillati</taxon>
        <taxon>Actinomycetota</taxon>
        <taxon>Actinomycetes</taxon>
        <taxon>Micrococcales</taxon>
        <taxon>Microbacteriaceae</taxon>
        <taxon>Leucobacter</taxon>
    </lineage>
</organism>
<dbReference type="EMBL" id="JAGDYM010000010">
    <property type="protein sequence ID" value="MBO1902234.1"/>
    <property type="molecule type" value="Genomic_DNA"/>
</dbReference>
<proteinExistence type="predicted"/>
<protein>
    <submittedName>
        <fullName evidence="1">Uncharacterized protein</fullName>
    </submittedName>
</protein>
<accession>A0A939MJR0</accession>
<sequence length="753" mass="80257">MSKTRIIRATAILAAGIILLGGATPPEPAEAKSSAAAKAPAKALSVAQADAQGRVAVRVGCRPTGTHKKKRCTGTVQAKVGGLSSAKTRFSVKAKRSKTVRVRLSTAQLRAINQAKSNRRTVSFVVTSSKPRKAAVVKKRIVKVAAPGKVIDLATTPTADGRVGFTFACVSTRACTGSATLRVGGVTSAKTALSVAAKRTRTTFVKLSSAQLRALEAAQGGKLGAELTVALTAPIRLSVTGTGALATENDGDGGDGGGGHDHVLELDPDISQAYKAGASWTPSSYDTCTAEEHNEFAVIGPDGKIYPGWHPPVLEREDGGSCTFGHEHGDDPRASDLYAWTMAQYAAEARAGGRAIVTEDEAAGVYLDVATDTHLGVPFGYGSERLSEYSNAHALEAVHRHEDDPGHKVIVSNDQEMGQQFRDPRTGATQNLVCDFLIKIHQGSHSSDATKNNVHELIYAVQCNDDTEIFATTMSSFGNANELTASCSRPFNSTVAVPLDIATVGSALPDGIGGKRYIPTQECLDQYVMNGTRDGSSAQDDYRGSPIAGTTGGWWWAGYEQWQSFNSITAADGTEIARYEPWFGVQNPARYYVSNDGVKADGSGEPDTVVDYLNNLAWREGNQQDWAPWAAQLATSPEQPIDKNSPDSWFNGAVRDAWLAKTLVKNSGGSRVLYIDPWGRNAQSQPFTASIRIVVSATDNSRWVTSTEPSSTRRFLREYEALERDGATGAKAYSFFYDYGVVDGQSAGVHPPN</sequence>
<dbReference type="Proteomes" id="UP000664382">
    <property type="component" value="Unassembled WGS sequence"/>
</dbReference>
<gene>
    <name evidence="1" type="ORF">J4H92_09780</name>
</gene>
<dbReference type="AlphaFoldDB" id="A0A939MJR0"/>
<evidence type="ECO:0000313" key="2">
    <source>
        <dbReference type="Proteomes" id="UP000664382"/>
    </source>
</evidence>
<keyword evidence="2" id="KW-1185">Reference proteome</keyword>
<name>A0A939MJR0_9MICO</name>
<evidence type="ECO:0000313" key="1">
    <source>
        <dbReference type="EMBL" id="MBO1902234.1"/>
    </source>
</evidence>
<reference evidence="1" key="1">
    <citation type="submission" date="2021-03" db="EMBL/GenBank/DDBJ databases">
        <title>Leucobacter chromiisoli sp. nov., isolated from chromium-containing soil of chemical plant.</title>
        <authorList>
            <person name="Xu Z."/>
        </authorList>
    </citation>
    <scope>NUCLEOTIDE SEQUENCE</scope>
    <source>
        <strain evidence="1">S27</strain>
    </source>
</reference>